<keyword evidence="2" id="KW-1185">Reference proteome</keyword>
<protein>
    <submittedName>
        <fullName evidence="1">Uncharacterized protein</fullName>
    </submittedName>
</protein>
<accession>A0A840DPV1</accession>
<dbReference type="AlphaFoldDB" id="A0A840DPV1"/>
<organism evidence="1 2">
    <name type="scientific">Anoxybacteroides voinovskiense</name>
    <dbReference type="NCBI Taxonomy" id="230470"/>
    <lineage>
        <taxon>Bacteria</taxon>
        <taxon>Bacillati</taxon>
        <taxon>Bacillota</taxon>
        <taxon>Bacilli</taxon>
        <taxon>Bacillales</taxon>
        <taxon>Anoxybacillaceae</taxon>
        <taxon>Anoxybacteroides</taxon>
    </lineage>
</organism>
<sequence>MKEKFQKIEEIFKILDESLIKEIIEPKISNRIRNHYDTLIQLGLKDDELISALVSVSVAESIRLSAFITVLLTNLDPNEPFDPRDFIHVVK</sequence>
<reference evidence="1 2" key="1">
    <citation type="submission" date="2020-08" db="EMBL/GenBank/DDBJ databases">
        <title>Genomic Encyclopedia of Type Strains, Phase IV (KMG-IV): sequencing the most valuable type-strain genomes for metagenomic binning, comparative biology and taxonomic classification.</title>
        <authorList>
            <person name="Goeker M."/>
        </authorList>
    </citation>
    <scope>NUCLEOTIDE SEQUENCE [LARGE SCALE GENOMIC DNA]</scope>
    <source>
        <strain evidence="1 2">DSM 17075</strain>
    </source>
</reference>
<evidence type="ECO:0000313" key="2">
    <source>
        <dbReference type="Proteomes" id="UP000559598"/>
    </source>
</evidence>
<dbReference type="EMBL" id="JACIDE010000025">
    <property type="protein sequence ID" value="MBB4075094.1"/>
    <property type="molecule type" value="Genomic_DNA"/>
</dbReference>
<gene>
    <name evidence="1" type="ORF">GGR02_002896</name>
</gene>
<comment type="caution">
    <text evidence="1">The sequence shown here is derived from an EMBL/GenBank/DDBJ whole genome shotgun (WGS) entry which is preliminary data.</text>
</comment>
<evidence type="ECO:0000313" key="1">
    <source>
        <dbReference type="EMBL" id="MBB4075094.1"/>
    </source>
</evidence>
<proteinExistence type="predicted"/>
<dbReference type="RefSeq" id="WP_183185621.1">
    <property type="nucleotide sequence ID" value="NZ_BMNP01000024.1"/>
</dbReference>
<dbReference type="Proteomes" id="UP000559598">
    <property type="component" value="Unassembled WGS sequence"/>
</dbReference>
<name>A0A840DPV1_9BACL</name>